<evidence type="ECO:0000256" key="4">
    <source>
        <dbReference type="SAM" id="MobiDB-lite"/>
    </source>
</evidence>
<evidence type="ECO:0000313" key="8">
    <source>
        <dbReference type="Proteomes" id="UP000886885"/>
    </source>
</evidence>
<reference evidence="7" key="1">
    <citation type="journal article" date="2020" name="bioRxiv">
        <title>Hybrid origin of Populus tomentosa Carr. identified through genome sequencing and phylogenomic analysis.</title>
        <authorList>
            <person name="An X."/>
            <person name="Gao K."/>
            <person name="Chen Z."/>
            <person name="Li J."/>
            <person name="Yang X."/>
            <person name="Yang X."/>
            <person name="Zhou J."/>
            <person name="Guo T."/>
            <person name="Zhao T."/>
            <person name="Huang S."/>
            <person name="Miao D."/>
            <person name="Khan W.U."/>
            <person name="Rao P."/>
            <person name="Ye M."/>
            <person name="Lei B."/>
            <person name="Liao W."/>
            <person name="Wang J."/>
            <person name="Ji L."/>
            <person name="Li Y."/>
            <person name="Guo B."/>
            <person name="Mustafa N.S."/>
            <person name="Li S."/>
            <person name="Yun Q."/>
            <person name="Keller S.R."/>
            <person name="Mao J."/>
            <person name="Zhang R."/>
            <person name="Strauss S.H."/>
        </authorList>
    </citation>
    <scope>NUCLEOTIDE SEQUENCE</scope>
    <source>
        <strain evidence="7">GM15</strain>
        <tissue evidence="7">Leaf</tissue>
    </source>
</reference>
<dbReference type="InterPro" id="IPR011016">
    <property type="entry name" value="Znf_RING-CH"/>
</dbReference>
<protein>
    <recommendedName>
        <fullName evidence="6">RING-CH-type domain-containing protein</fullName>
    </recommendedName>
</protein>
<feature type="domain" description="RING-CH-type" evidence="6">
    <location>
        <begin position="18"/>
        <end position="80"/>
    </location>
</feature>
<feature type="compositionally biased region" description="Basic and acidic residues" evidence="4">
    <location>
        <begin position="120"/>
        <end position="129"/>
    </location>
</feature>
<proteinExistence type="predicted"/>
<dbReference type="Proteomes" id="UP000886885">
    <property type="component" value="Chromosome 2D"/>
</dbReference>
<feature type="region of interest" description="Disordered" evidence="4">
    <location>
        <begin position="213"/>
        <end position="241"/>
    </location>
</feature>
<keyword evidence="5" id="KW-0812">Transmembrane</keyword>
<dbReference type="Pfam" id="PF12906">
    <property type="entry name" value="RINGv"/>
    <property type="match status" value="1"/>
</dbReference>
<dbReference type="AlphaFoldDB" id="A0A8X8AB04"/>
<keyword evidence="3" id="KW-0862">Zinc</keyword>
<evidence type="ECO:0000256" key="2">
    <source>
        <dbReference type="ARBA" id="ARBA00022771"/>
    </source>
</evidence>
<dbReference type="GO" id="GO:0008270">
    <property type="term" value="F:zinc ion binding"/>
    <property type="evidence" value="ECO:0007669"/>
    <property type="project" value="UniProtKB-KW"/>
</dbReference>
<feature type="transmembrane region" description="Helical" evidence="5">
    <location>
        <begin position="178"/>
        <end position="199"/>
    </location>
</feature>
<feature type="compositionally biased region" description="Acidic residues" evidence="4">
    <location>
        <begin position="215"/>
        <end position="228"/>
    </location>
</feature>
<accession>A0A8X8AB04</accession>
<dbReference type="SMART" id="SM00744">
    <property type="entry name" value="RINGv"/>
    <property type="match status" value="1"/>
</dbReference>
<evidence type="ECO:0000256" key="3">
    <source>
        <dbReference type="ARBA" id="ARBA00022833"/>
    </source>
</evidence>
<dbReference type="PANTHER" id="PTHR23012">
    <property type="entry name" value="RING/FYVE/PHD ZINC FINGER DOMAIN-CONTAINING"/>
    <property type="match status" value="1"/>
</dbReference>
<evidence type="ECO:0000256" key="5">
    <source>
        <dbReference type="SAM" id="Phobius"/>
    </source>
</evidence>
<organism evidence="7 8">
    <name type="scientific">Populus tomentosa</name>
    <name type="common">Chinese white poplar</name>
    <dbReference type="NCBI Taxonomy" id="118781"/>
    <lineage>
        <taxon>Eukaryota</taxon>
        <taxon>Viridiplantae</taxon>
        <taxon>Streptophyta</taxon>
        <taxon>Embryophyta</taxon>
        <taxon>Tracheophyta</taxon>
        <taxon>Spermatophyta</taxon>
        <taxon>Magnoliopsida</taxon>
        <taxon>eudicotyledons</taxon>
        <taxon>Gunneridae</taxon>
        <taxon>Pentapetalae</taxon>
        <taxon>rosids</taxon>
        <taxon>fabids</taxon>
        <taxon>Malpighiales</taxon>
        <taxon>Salicaceae</taxon>
        <taxon>Saliceae</taxon>
        <taxon>Populus</taxon>
    </lineage>
</organism>
<dbReference type="GO" id="GO:0016567">
    <property type="term" value="P:protein ubiquitination"/>
    <property type="evidence" value="ECO:0007669"/>
    <property type="project" value="TreeGrafter"/>
</dbReference>
<feature type="region of interest" description="Disordered" evidence="4">
    <location>
        <begin position="120"/>
        <end position="141"/>
    </location>
</feature>
<evidence type="ECO:0000313" key="7">
    <source>
        <dbReference type="EMBL" id="KAG6785039.1"/>
    </source>
</evidence>
<dbReference type="GO" id="GO:0016020">
    <property type="term" value="C:membrane"/>
    <property type="evidence" value="ECO:0007669"/>
    <property type="project" value="TreeGrafter"/>
</dbReference>
<dbReference type="OrthoDB" id="264354at2759"/>
<name>A0A8X8AB04_POPTO</name>
<dbReference type="GO" id="GO:0004842">
    <property type="term" value="F:ubiquitin-protein transferase activity"/>
    <property type="evidence" value="ECO:0007669"/>
    <property type="project" value="TreeGrafter"/>
</dbReference>
<dbReference type="CDD" id="cd16495">
    <property type="entry name" value="RING_CH-C4HC3_MARCH"/>
    <property type="match status" value="1"/>
</dbReference>
<dbReference type="InterPro" id="IPR033275">
    <property type="entry name" value="MARCH-like"/>
</dbReference>
<keyword evidence="2" id="KW-0863">Zinc-finger</keyword>
<feature type="transmembrane region" description="Helical" evidence="5">
    <location>
        <begin position="148"/>
        <end position="166"/>
    </location>
</feature>
<dbReference type="InterPro" id="IPR022143">
    <property type="entry name" value="DUF3675"/>
</dbReference>
<keyword evidence="8" id="KW-1185">Reference proteome</keyword>
<dbReference type="PANTHER" id="PTHR23012:SF180">
    <property type="entry name" value="RING_FYVE_PHD ZINC FINGER SUPERFAMILY PROTEIN"/>
    <property type="match status" value="1"/>
</dbReference>
<keyword evidence="5" id="KW-0472">Membrane</keyword>
<gene>
    <name evidence="7" type="ORF">POTOM_010761</name>
</gene>
<comment type="caution">
    <text evidence="7">The sequence shown here is derived from an EMBL/GenBank/DDBJ whole genome shotgun (WGS) entry which is preliminary data.</text>
</comment>
<dbReference type="EMBL" id="JAAWWB010000004">
    <property type="protein sequence ID" value="KAG6785039.1"/>
    <property type="molecule type" value="Genomic_DNA"/>
</dbReference>
<sequence>MENYTKMGDVVLFVDDLRTSCAIPHCRICHEAEFESCKSLEAPCACSGTVKFAHRECIQRWCNEKGNTNCEICLQVFLNLNDLSIKGCLELRLHNYEPGYTAPSKKCELIEAMTIRDSLEIPRREHDPENQEIEATSERTTADSRSSCFRYLAITITALMLSRPLFAAITGGTEDYPFTLATMLVLRACGILFPMYVVFRTLAAIHKSIRYQYPDSDDDDDEDEDEDYNSNSEGDEQQHLV</sequence>
<evidence type="ECO:0000256" key="1">
    <source>
        <dbReference type="ARBA" id="ARBA00022723"/>
    </source>
</evidence>
<dbReference type="FunFam" id="3.30.40.10:FF:000318">
    <property type="entry name" value="E3 ubiquitin-protein ligase MARCH4"/>
    <property type="match status" value="1"/>
</dbReference>
<keyword evidence="1" id="KW-0479">Metal-binding</keyword>
<dbReference type="Pfam" id="PF12428">
    <property type="entry name" value="DUF3675"/>
    <property type="match status" value="1"/>
</dbReference>
<keyword evidence="5" id="KW-1133">Transmembrane helix</keyword>
<dbReference type="PROSITE" id="PS51292">
    <property type="entry name" value="ZF_RING_CH"/>
    <property type="match status" value="1"/>
</dbReference>
<evidence type="ECO:0000259" key="6">
    <source>
        <dbReference type="PROSITE" id="PS51292"/>
    </source>
</evidence>